<evidence type="ECO:0000256" key="4">
    <source>
        <dbReference type="RuleBase" id="RU003345"/>
    </source>
</evidence>
<dbReference type="EMBL" id="CAXHTA020000001">
    <property type="protein sequence ID" value="CAL5218587.1"/>
    <property type="molecule type" value="Genomic_DNA"/>
</dbReference>
<dbReference type="CDD" id="cd07098">
    <property type="entry name" value="ALDH_F15-22"/>
    <property type="match status" value="1"/>
</dbReference>
<name>A0ABP1FKN8_9CHLO</name>
<dbReference type="InterPro" id="IPR016163">
    <property type="entry name" value="Ald_DH_C"/>
</dbReference>
<dbReference type="InterPro" id="IPR016161">
    <property type="entry name" value="Ald_DH/histidinol_DH"/>
</dbReference>
<dbReference type="Gene3D" id="3.40.309.10">
    <property type="entry name" value="Aldehyde Dehydrogenase, Chain A, domain 2"/>
    <property type="match status" value="1"/>
</dbReference>
<keyword evidence="2 4" id="KW-0560">Oxidoreductase</keyword>
<dbReference type="InterPro" id="IPR029510">
    <property type="entry name" value="Ald_DH_CS_GLU"/>
</dbReference>
<feature type="active site" evidence="3">
    <location>
        <position position="290"/>
    </location>
</feature>
<feature type="domain" description="Aldehyde dehydrogenase" evidence="6">
    <location>
        <begin position="53"/>
        <end position="518"/>
    </location>
</feature>
<comment type="caution">
    <text evidence="7">The sequence shown here is derived from an EMBL/GenBank/DDBJ whole genome shotgun (WGS) entry which is preliminary data.</text>
</comment>
<sequence>MEGRELLIACCAGGLLLVLALLQLCKERIPRISVTVEQGQGNGKLDPKQHKATKSTIPCYDPGNMAYMGTMPADNADAVREKIRKAQKASEVWREVPFRKRRLLLKVLQQYIIEHQAEICREASRDSGKPMVDAAFGEVMVTCEKISWLIREGQQWLKPEKRSPGVMMFYKSARVEYHPLGVVGAIVPWNYPFHNVFNPLTAALFAGNALVIKVSEHASWSSQYYGRIISAALAAVGAPPDLVQIVHGYAEAGNALVTGGVNKVIFVGSTGVGKAVMQAAATNLTPVVLELGGKDAFIVCEDADLSQAVPTAMRGAFQSCGQNCAGAERFLVHSAVYDRFVSSAAEVAKQLRQGHALGQKPVDCGAMCMPGLAEKVAELVDEAVHKGAQVLTGGKLISGEAGGQFYAPTVLVGVTPSMRIWKEEVFGPVMVIVKCGSDDEAVRLANDCPFGLGSAVFSRSAARARSIGARLEAGMTSINDFATTYMCQSLPFGGVKESGFDRFAGIEGLRGMCIAKAVCEDRFPWLMRTDIPPLLQYPVGDSAFPFVCGLISMFYGLSARENLRGLCTVISCFVSGKKVTR</sequence>
<evidence type="ECO:0000256" key="1">
    <source>
        <dbReference type="ARBA" id="ARBA00009986"/>
    </source>
</evidence>
<keyword evidence="5" id="KW-0732">Signal</keyword>
<dbReference type="PANTHER" id="PTHR11699">
    <property type="entry name" value="ALDEHYDE DEHYDROGENASE-RELATED"/>
    <property type="match status" value="1"/>
</dbReference>
<gene>
    <name evidence="7" type="primary">g281</name>
    <name evidence="7" type="ORF">VP750_LOCUS246</name>
</gene>
<dbReference type="InterPro" id="IPR016162">
    <property type="entry name" value="Ald_DH_N"/>
</dbReference>
<dbReference type="PROSITE" id="PS00070">
    <property type="entry name" value="ALDEHYDE_DEHYDR_CYS"/>
    <property type="match status" value="1"/>
</dbReference>
<organism evidence="7 8">
    <name type="scientific">Coccomyxa viridis</name>
    <dbReference type="NCBI Taxonomy" id="1274662"/>
    <lineage>
        <taxon>Eukaryota</taxon>
        <taxon>Viridiplantae</taxon>
        <taxon>Chlorophyta</taxon>
        <taxon>core chlorophytes</taxon>
        <taxon>Trebouxiophyceae</taxon>
        <taxon>Trebouxiophyceae incertae sedis</taxon>
        <taxon>Coccomyxaceae</taxon>
        <taxon>Coccomyxa</taxon>
    </lineage>
</organism>
<evidence type="ECO:0000256" key="3">
    <source>
        <dbReference type="PROSITE-ProRule" id="PRU10007"/>
    </source>
</evidence>
<dbReference type="Gene3D" id="3.40.605.10">
    <property type="entry name" value="Aldehyde Dehydrogenase, Chain A, domain 1"/>
    <property type="match status" value="1"/>
</dbReference>
<dbReference type="Proteomes" id="UP001497392">
    <property type="component" value="Unassembled WGS sequence"/>
</dbReference>
<dbReference type="PROSITE" id="PS00687">
    <property type="entry name" value="ALDEHYDE_DEHYDR_GLU"/>
    <property type="match status" value="1"/>
</dbReference>
<feature type="chain" id="PRO_5047004301" evidence="5">
    <location>
        <begin position="28"/>
        <end position="581"/>
    </location>
</feature>
<dbReference type="Pfam" id="PF00171">
    <property type="entry name" value="Aldedh"/>
    <property type="match status" value="1"/>
</dbReference>
<evidence type="ECO:0000256" key="5">
    <source>
        <dbReference type="SAM" id="SignalP"/>
    </source>
</evidence>
<evidence type="ECO:0000259" key="6">
    <source>
        <dbReference type="Pfam" id="PF00171"/>
    </source>
</evidence>
<keyword evidence="8" id="KW-1185">Reference proteome</keyword>
<evidence type="ECO:0000256" key="2">
    <source>
        <dbReference type="ARBA" id="ARBA00023002"/>
    </source>
</evidence>
<accession>A0ABP1FKN8</accession>
<evidence type="ECO:0000313" key="8">
    <source>
        <dbReference type="Proteomes" id="UP001497392"/>
    </source>
</evidence>
<evidence type="ECO:0000313" key="7">
    <source>
        <dbReference type="EMBL" id="CAL5218587.1"/>
    </source>
</evidence>
<dbReference type="InterPro" id="IPR016160">
    <property type="entry name" value="Ald_DH_CS_CYS"/>
</dbReference>
<dbReference type="InterPro" id="IPR015590">
    <property type="entry name" value="Aldehyde_DH_dom"/>
</dbReference>
<protein>
    <submittedName>
        <fullName evidence="7">G281 protein</fullName>
    </submittedName>
</protein>
<reference evidence="7 8" key="1">
    <citation type="submission" date="2024-06" db="EMBL/GenBank/DDBJ databases">
        <authorList>
            <person name="Kraege A."/>
            <person name="Thomma B."/>
        </authorList>
    </citation>
    <scope>NUCLEOTIDE SEQUENCE [LARGE SCALE GENOMIC DNA]</scope>
</reference>
<feature type="signal peptide" evidence="5">
    <location>
        <begin position="1"/>
        <end position="27"/>
    </location>
</feature>
<proteinExistence type="inferred from homology"/>
<dbReference type="SUPFAM" id="SSF53720">
    <property type="entry name" value="ALDH-like"/>
    <property type="match status" value="1"/>
</dbReference>
<comment type="similarity">
    <text evidence="1 4">Belongs to the aldehyde dehydrogenase family.</text>
</comment>